<dbReference type="SUPFAM" id="SSF81324">
    <property type="entry name" value="Voltage-gated potassium channels"/>
    <property type="match status" value="1"/>
</dbReference>
<accession>A0A1H6KEP5</accession>
<protein>
    <recommendedName>
        <fullName evidence="4">Ion channel</fullName>
    </recommendedName>
</protein>
<name>A0A1H6KEP5_9BACT</name>
<dbReference type="AlphaFoldDB" id="A0A1H6KEP5"/>
<keyword evidence="1" id="KW-1133">Transmembrane helix</keyword>
<dbReference type="STRING" id="1679444.PYTT_0216"/>
<gene>
    <name evidence="2" type="ORF">PYTT_0216</name>
</gene>
<feature type="transmembrane region" description="Helical" evidence="1">
    <location>
        <begin position="7"/>
        <end position="25"/>
    </location>
</feature>
<dbReference type="RefSeq" id="WP_067772468.1">
    <property type="nucleotide sequence ID" value="NZ_LIGX01000002.1"/>
</dbReference>
<keyword evidence="1" id="KW-0812">Transmembrane</keyword>
<dbReference type="EMBL" id="LT629973">
    <property type="protein sequence ID" value="SEH72018.1"/>
    <property type="molecule type" value="Genomic_DNA"/>
</dbReference>
<dbReference type="OrthoDB" id="9785126at2"/>
<feature type="transmembrane region" description="Helical" evidence="1">
    <location>
        <begin position="132"/>
        <end position="152"/>
    </location>
</feature>
<feature type="transmembrane region" description="Helical" evidence="1">
    <location>
        <begin position="101"/>
        <end position="120"/>
    </location>
</feature>
<evidence type="ECO:0000313" key="3">
    <source>
        <dbReference type="Proteomes" id="UP000176204"/>
    </source>
</evidence>
<organism evidence="2 3">
    <name type="scientific">Akkermansia glycaniphila</name>
    <dbReference type="NCBI Taxonomy" id="1679444"/>
    <lineage>
        <taxon>Bacteria</taxon>
        <taxon>Pseudomonadati</taxon>
        <taxon>Verrucomicrobiota</taxon>
        <taxon>Verrucomicrobiia</taxon>
        <taxon>Verrucomicrobiales</taxon>
        <taxon>Akkermansiaceae</taxon>
        <taxon>Akkermansia</taxon>
    </lineage>
</organism>
<evidence type="ECO:0000313" key="2">
    <source>
        <dbReference type="EMBL" id="SEH72018.1"/>
    </source>
</evidence>
<reference evidence="3" key="1">
    <citation type="submission" date="2016-09" db="EMBL/GenBank/DDBJ databases">
        <authorList>
            <person name="Koehorst J."/>
        </authorList>
    </citation>
    <scope>NUCLEOTIDE SEQUENCE [LARGE SCALE GENOMIC DNA]</scope>
</reference>
<evidence type="ECO:0000256" key="1">
    <source>
        <dbReference type="SAM" id="Phobius"/>
    </source>
</evidence>
<feature type="transmembrane region" description="Helical" evidence="1">
    <location>
        <begin position="67"/>
        <end position="95"/>
    </location>
</feature>
<dbReference type="KEGG" id="agl:PYTT_0216"/>
<evidence type="ECO:0008006" key="4">
    <source>
        <dbReference type="Google" id="ProtNLM"/>
    </source>
</evidence>
<sequence length="353" mass="39479">MEIAWKIVLFSLGVVLILAVVRSGAKVAFMNYPSSEFISRTISRTIYGLYRLFLSDRRGYVTLQKRLYWFSPLFLFGMILAYFGIMLFGFALIYWSVGAEASLANSCLASGSALSTLGFYTPHMVSGEVISIIEGGFGLGVVVFLITFIPGYQSAVQQREDHAACLYARTNQSPDCESFYRWVVRFDLQNSMSAIWLQWEDYIRMIGDTHCDSPVLLFTPSTRTGQSWVVVVQAVLDAANFAASALQPQHVHGAKSCLQEGIYSMTRVAQSNPIRYCLPQNDGVADVVRDDFNTVCRHLASLGFELKDDLDAAWNTFDENRKRYESALTVLAHLSFVPMDHRLVKAAASNDGR</sequence>
<proteinExistence type="predicted"/>
<keyword evidence="1" id="KW-0472">Membrane</keyword>
<dbReference type="Proteomes" id="UP000176204">
    <property type="component" value="Chromosome I"/>
</dbReference>
<keyword evidence="3" id="KW-1185">Reference proteome</keyword>